<dbReference type="KEGG" id="tpal:117641677"/>
<dbReference type="InParanoid" id="A0A6P8YM40"/>
<protein>
    <submittedName>
        <fullName evidence="2">Uncharacterized protein LOC117641677</fullName>
    </submittedName>
</protein>
<proteinExistence type="predicted"/>
<dbReference type="Proteomes" id="UP000515158">
    <property type="component" value="Unplaced"/>
</dbReference>
<evidence type="ECO:0000313" key="1">
    <source>
        <dbReference type="Proteomes" id="UP000515158"/>
    </source>
</evidence>
<evidence type="ECO:0000313" key="2">
    <source>
        <dbReference type="RefSeq" id="XP_034235077.1"/>
    </source>
</evidence>
<accession>A0A6P8YM40</accession>
<dbReference type="RefSeq" id="XP_034235077.1">
    <property type="nucleotide sequence ID" value="XM_034379186.1"/>
</dbReference>
<organism evidence="2">
    <name type="scientific">Thrips palmi</name>
    <name type="common">Melon thrips</name>
    <dbReference type="NCBI Taxonomy" id="161013"/>
    <lineage>
        <taxon>Eukaryota</taxon>
        <taxon>Metazoa</taxon>
        <taxon>Ecdysozoa</taxon>
        <taxon>Arthropoda</taxon>
        <taxon>Hexapoda</taxon>
        <taxon>Insecta</taxon>
        <taxon>Pterygota</taxon>
        <taxon>Neoptera</taxon>
        <taxon>Paraneoptera</taxon>
        <taxon>Thysanoptera</taxon>
        <taxon>Terebrantia</taxon>
        <taxon>Thripoidea</taxon>
        <taxon>Thripidae</taxon>
        <taxon>Thrips</taxon>
    </lineage>
</organism>
<gene>
    <name evidence="2" type="primary">LOC117641677</name>
</gene>
<dbReference type="AlphaFoldDB" id="A0A6P8YM40"/>
<name>A0A6P8YM40_THRPL</name>
<dbReference type="OrthoDB" id="6431454at2759"/>
<reference evidence="2" key="1">
    <citation type="submission" date="2025-08" db="UniProtKB">
        <authorList>
            <consortium name="RefSeq"/>
        </authorList>
    </citation>
    <scope>IDENTIFICATION</scope>
    <source>
        <tissue evidence="2">Total insect</tissue>
    </source>
</reference>
<dbReference type="GeneID" id="117641677"/>
<sequence>MWERQLVSRVFKVHLFREDELDSTLVLVGALAAHMGARSAVLRNIIRAVGQRGLDLRDEEHADAFLCVKEFVDGRGLVPITVDLELQGGGRLLVVLVPNVPPDIGTSIAGDNADTVDVSGHASDTED</sequence>
<keyword evidence="1" id="KW-1185">Reference proteome</keyword>